<keyword evidence="1" id="KW-0732">Signal</keyword>
<proteinExistence type="predicted"/>
<protein>
    <submittedName>
        <fullName evidence="2">Uncharacterized protein</fullName>
    </submittedName>
</protein>
<sequence>MAKLSKQHGQQVPGLGLALLPHQLLLDFVWAMPHGGCCHCCESISMFGNFTRWKRRQSCKSSMAASRRLRSGSEFRLSGDSEQGTTCGRLVNYISPENSIRAVRFTLPTKWLCHGTYEVLKTKVHIRPTLSSWLGGRANPTF</sequence>
<evidence type="ECO:0000256" key="1">
    <source>
        <dbReference type="SAM" id="SignalP"/>
    </source>
</evidence>
<accession>A0A6G1H461</accession>
<organism evidence="2 3">
    <name type="scientific">Aulographum hederae CBS 113979</name>
    <dbReference type="NCBI Taxonomy" id="1176131"/>
    <lineage>
        <taxon>Eukaryota</taxon>
        <taxon>Fungi</taxon>
        <taxon>Dikarya</taxon>
        <taxon>Ascomycota</taxon>
        <taxon>Pezizomycotina</taxon>
        <taxon>Dothideomycetes</taxon>
        <taxon>Pleosporomycetidae</taxon>
        <taxon>Aulographales</taxon>
        <taxon>Aulographaceae</taxon>
    </lineage>
</organism>
<evidence type="ECO:0000313" key="2">
    <source>
        <dbReference type="EMBL" id="KAF1988006.1"/>
    </source>
</evidence>
<dbReference type="Proteomes" id="UP000800041">
    <property type="component" value="Unassembled WGS sequence"/>
</dbReference>
<feature type="signal peptide" evidence="1">
    <location>
        <begin position="1"/>
        <end position="31"/>
    </location>
</feature>
<dbReference type="EMBL" id="ML977150">
    <property type="protein sequence ID" value="KAF1988006.1"/>
    <property type="molecule type" value="Genomic_DNA"/>
</dbReference>
<evidence type="ECO:0000313" key="3">
    <source>
        <dbReference type="Proteomes" id="UP000800041"/>
    </source>
</evidence>
<keyword evidence="3" id="KW-1185">Reference proteome</keyword>
<name>A0A6G1H461_9PEZI</name>
<reference evidence="2" key="1">
    <citation type="journal article" date="2020" name="Stud. Mycol.">
        <title>101 Dothideomycetes genomes: a test case for predicting lifestyles and emergence of pathogens.</title>
        <authorList>
            <person name="Haridas S."/>
            <person name="Albert R."/>
            <person name="Binder M."/>
            <person name="Bloem J."/>
            <person name="Labutti K."/>
            <person name="Salamov A."/>
            <person name="Andreopoulos B."/>
            <person name="Baker S."/>
            <person name="Barry K."/>
            <person name="Bills G."/>
            <person name="Bluhm B."/>
            <person name="Cannon C."/>
            <person name="Castanera R."/>
            <person name="Culley D."/>
            <person name="Daum C."/>
            <person name="Ezra D."/>
            <person name="Gonzalez J."/>
            <person name="Henrissat B."/>
            <person name="Kuo A."/>
            <person name="Liang C."/>
            <person name="Lipzen A."/>
            <person name="Lutzoni F."/>
            <person name="Magnuson J."/>
            <person name="Mondo S."/>
            <person name="Nolan M."/>
            <person name="Ohm R."/>
            <person name="Pangilinan J."/>
            <person name="Park H.-J."/>
            <person name="Ramirez L."/>
            <person name="Alfaro M."/>
            <person name="Sun H."/>
            <person name="Tritt A."/>
            <person name="Yoshinaga Y."/>
            <person name="Zwiers L.-H."/>
            <person name="Turgeon B."/>
            <person name="Goodwin S."/>
            <person name="Spatafora J."/>
            <person name="Crous P."/>
            <person name="Grigoriev I."/>
        </authorList>
    </citation>
    <scope>NUCLEOTIDE SEQUENCE</scope>
    <source>
        <strain evidence="2">CBS 113979</strain>
    </source>
</reference>
<gene>
    <name evidence="2" type="ORF">K402DRAFT_38894</name>
</gene>
<dbReference type="AlphaFoldDB" id="A0A6G1H461"/>
<feature type="chain" id="PRO_5026298681" evidence="1">
    <location>
        <begin position="32"/>
        <end position="142"/>
    </location>
</feature>